<comment type="caution">
    <text evidence="7">The sequence shown here is derived from an EMBL/GenBank/DDBJ whole genome shotgun (WGS) entry which is preliminary data.</text>
</comment>
<feature type="region of interest" description="Disordered" evidence="5">
    <location>
        <begin position="152"/>
        <end position="187"/>
    </location>
</feature>
<sequence length="260" mass="28983">MALRRPSTLFNLPSPTRTFTCLQCRTLHRLHAPTLRTPRPTPFVPDVQTFLTLIGRNLSQHAAKIPSWEALFFLSGQQLRESGVEPARARRYLLWWRERFRNGIMGIGGDLKEVKDGVAELRVVEVPSERPIDQTPTLTKSAGMRKMIVNVPPTVALPPDPANPTAVESEGRESAPARATAPPAKMNSKDVQAVAGVKLVQANTIGGTGIESIKGHQGVARLRVKEGLWEQRRGHKVDGGERRKAEVRYKRRAQERKMAR</sequence>
<accession>A0AAV9JKW2</accession>
<evidence type="ECO:0000256" key="1">
    <source>
        <dbReference type="ARBA" id="ARBA00004173"/>
    </source>
</evidence>
<evidence type="ECO:0000313" key="8">
    <source>
        <dbReference type="Proteomes" id="UP001324427"/>
    </source>
</evidence>
<dbReference type="GO" id="GO:0005739">
    <property type="term" value="C:mitochondrion"/>
    <property type="evidence" value="ECO:0007669"/>
    <property type="project" value="UniProtKB-SubCell"/>
</dbReference>
<keyword evidence="8" id="KW-1185">Reference proteome</keyword>
<dbReference type="InterPro" id="IPR039603">
    <property type="entry name" value="Ribosomal_mS41"/>
</dbReference>
<dbReference type="Proteomes" id="UP001324427">
    <property type="component" value="Unassembled WGS sequence"/>
</dbReference>
<evidence type="ECO:0000256" key="3">
    <source>
        <dbReference type="ARBA" id="ARBA00023128"/>
    </source>
</evidence>
<evidence type="ECO:0000313" key="7">
    <source>
        <dbReference type="EMBL" id="KAK4546127.1"/>
    </source>
</evidence>
<dbReference type="AlphaFoldDB" id="A0AAV9JKW2"/>
<proteinExistence type="inferred from homology"/>
<gene>
    <name evidence="7" type="ORF">LTR36_002264</name>
</gene>
<dbReference type="PANTHER" id="PTHR28235">
    <property type="entry name" value="PROTEIN FYV4, MITOCHONDRIAL"/>
    <property type="match status" value="1"/>
</dbReference>
<comment type="subcellular location">
    <subcellularLocation>
        <location evidence="1">Mitochondrion</location>
    </subcellularLocation>
</comment>
<reference evidence="7 8" key="1">
    <citation type="submission" date="2021-11" db="EMBL/GenBank/DDBJ databases">
        <title>Black yeast isolated from Biological Soil Crust.</title>
        <authorList>
            <person name="Kurbessoian T."/>
        </authorList>
    </citation>
    <scope>NUCLEOTIDE SEQUENCE [LARGE SCALE GENOMIC DNA]</scope>
    <source>
        <strain evidence="7 8">CCFEE 5522</strain>
    </source>
</reference>
<dbReference type="Pfam" id="PF09597">
    <property type="entry name" value="SAM_Ribosomal_mS41"/>
    <property type="match status" value="1"/>
</dbReference>
<name>A0AAV9JKW2_9PEZI</name>
<dbReference type="SMART" id="SM01238">
    <property type="entry name" value="IGR"/>
    <property type="match status" value="1"/>
</dbReference>
<dbReference type="InterPro" id="IPR019083">
    <property type="entry name" value="SAM_Ribosomal_mS41"/>
</dbReference>
<organism evidence="7 8">
    <name type="scientific">Oleoguttula mirabilis</name>
    <dbReference type="NCBI Taxonomy" id="1507867"/>
    <lineage>
        <taxon>Eukaryota</taxon>
        <taxon>Fungi</taxon>
        <taxon>Dikarya</taxon>
        <taxon>Ascomycota</taxon>
        <taxon>Pezizomycotina</taxon>
        <taxon>Dothideomycetes</taxon>
        <taxon>Dothideomycetidae</taxon>
        <taxon>Mycosphaerellales</taxon>
        <taxon>Teratosphaeriaceae</taxon>
        <taxon>Oleoguttula</taxon>
    </lineage>
</organism>
<feature type="compositionally biased region" description="Basic and acidic residues" evidence="5">
    <location>
        <begin position="233"/>
        <end position="248"/>
    </location>
</feature>
<feature type="domain" description="Small ribosomal subunit protein mS41 SAM" evidence="6">
    <location>
        <begin position="47"/>
        <end position="103"/>
    </location>
</feature>
<evidence type="ECO:0000259" key="6">
    <source>
        <dbReference type="SMART" id="SM01238"/>
    </source>
</evidence>
<evidence type="ECO:0000256" key="4">
    <source>
        <dbReference type="ARBA" id="ARBA00035129"/>
    </source>
</evidence>
<evidence type="ECO:0000256" key="5">
    <source>
        <dbReference type="SAM" id="MobiDB-lite"/>
    </source>
</evidence>
<feature type="region of interest" description="Disordered" evidence="5">
    <location>
        <begin position="233"/>
        <end position="260"/>
    </location>
</feature>
<evidence type="ECO:0000256" key="2">
    <source>
        <dbReference type="ARBA" id="ARBA00010492"/>
    </source>
</evidence>
<comment type="similarity">
    <text evidence="2">Belongs to the mitochondrion-specific ribosomal protein mS41 family.</text>
</comment>
<dbReference type="PANTHER" id="PTHR28235:SF1">
    <property type="entry name" value="SMALL RIBOSOMAL SUBUNIT PROTEIN MS41"/>
    <property type="match status" value="1"/>
</dbReference>
<protein>
    <recommendedName>
        <fullName evidence="4">Small ribosomal subunit protein mS41</fullName>
    </recommendedName>
</protein>
<keyword evidence="3" id="KW-0496">Mitochondrion</keyword>
<dbReference type="EMBL" id="JAVFHQ010000016">
    <property type="protein sequence ID" value="KAK4546127.1"/>
    <property type="molecule type" value="Genomic_DNA"/>
</dbReference>